<feature type="domain" description="PAC" evidence="9">
    <location>
        <begin position="294"/>
        <end position="346"/>
    </location>
</feature>
<dbReference type="EC" id="2.7.13.3" evidence="2"/>
<feature type="domain" description="PAS" evidence="8">
    <location>
        <begin position="850"/>
        <end position="920"/>
    </location>
</feature>
<dbReference type="FunFam" id="3.30.450.20:FF:000099">
    <property type="entry name" value="Sensory box sensor histidine kinase"/>
    <property type="match status" value="2"/>
</dbReference>
<dbReference type="NCBIfam" id="TIGR00229">
    <property type="entry name" value="sensory_box"/>
    <property type="match status" value="6"/>
</dbReference>
<dbReference type="Gene3D" id="1.10.287.130">
    <property type="match status" value="1"/>
</dbReference>
<evidence type="ECO:0000259" key="8">
    <source>
        <dbReference type="PROSITE" id="PS50112"/>
    </source>
</evidence>
<comment type="caution">
    <text evidence="10">The sequence shown here is derived from an EMBL/GenBank/DDBJ whole genome shotgun (WGS) entry which is preliminary data.</text>
</comment>
<dbReference type="CDD" id="cd00130">
    <property type="entry name" value="PAS"/>
    <property type="match status" value="7"/>
</dbReference>
<evidence type="ECO:0000256" key="4">
    <source>
        <dbReference type="ARBA" id="ARBA00022679"/>
    </source>
</evidence>
<feature type="transmembrane region" description="Helical" evidence="6">
    <location>
        <begin position="41"/>
        <end position="59"/>
    </location>
</feature>
<reference evidence="10 11" key="1">
    <citation type="submission" date="2020-07" db="EMBL/GenBank/DDBJ databases">
        <title>Genomic Encyclopedia of Type Strains, Phase IV (KMG-V): Genome sequencing to study the core and pangenomes of soil and plant-associated prokaryotes.</title>
        <authorList>
            <person name="Whitman W."/>
        </authorList>
    </citation>
    <scope>NUCLEOTIDE SEQUENCE [LARGE SCALE GENOMIC DNA]</scope>
    <source>
        <strain evidence="10 11">M8UP30</strain>
    </source>
</reference>
<evidence type="ECO:0000256" key="5">
    <source>
        <dbReference type="ARBA" id="ARBA00022777"/>
    </source>
</evidence>
<dbReference type="InterPro" id="IPR035965">
    <property type="entry name" value="PAS-like_dom_sf"/>
</dbReference>
<accession>A0A7Y9T526</accession>
<dbReference type="InterPro" id="IPR005467">
    <property type="entry name" value="His_kinase_dom"/>
</dbReference>
<dbReference type="Gene3D" id="3.30.450.20">
    <property type="entry name" value="PAS domain"/>
    <property type="match status" value="7"/>
</dbReference>
<dbReference type="SUPFAM" id="SSF55874">
    <property type="entry name" value="ATPase domain of HSP90 chaperone/DNA topoisomerase II/histidine kinase"/>
    <property type="match status" value="1"/>
</dbReference>
<dbReference type="PRINTS" id="PR00344">
    <property type="entry name" value="BCTRLSENSOR"/>
</dbReference>
<dbReference type="InterPro" id="IPR000014">
    <property type="entry name" value="PAS"/>
</dbReference>
<dbReference type="SMART" id="SM00387">
    <property type="entry name" value="HATPase_c"/>
    <property type="match status" value="1"/>
</dbReference>
<dbReference type="SMART" id="SM00091">
    <property type="entry name" value="PAS"/>
    <property type="match status" value="7"/>
</dbReference>
<dbReference type="Gene3D" id="3.30.565.10">
    <property type="entry name" value="Histidine kinase-like ATPase, C-terminal domain"/>
    <property type="match status" value="1"/>
</dbReference>
<gene>
    <name evidence="10" type="ORF">HDF12_004583</name>
</gene>
<dbReference type="GO" id="GO:0000155">
    <property type="term" value="F:phosphorelay sensor kinase activity"/>
    <property type="evidence" value="ECO:0007669"/>
    <property type="project" value="InterPro"/>
</dbReference>
<keyword evidence="6" id="KW-0472">Membrane</keyword>
<dbReference type="SMART" id="SM00086">
    <property type="entry name" value="PAC"/>
    <property type="match status" value="7"/>
</dbReference>
<dbReference type="InterPro" id="IPR036890">
    <property type="entry name" value="HATPase_C_sf"/>
</dbReference>
<organism evidence="10 11">
    <name type="scientific">Tunturiibacter lichenicola</name>
    <dbReference type="NCBI Taxonomy" id="2051959"/>
    <lineage>
        <taxon>Bacteria</taxon>
        <taxon>Pseudomonadati</taxon>
        <taxon>Acidobacteriota</taxon>
        <taxon>Terriglobia</taxon>
        <taxon>Terriglobales</taxon>
        <taxon>Acidobacteriaceae</taxon>
        <taxon>Tunturiibacter</taxon>
    </lineage>
</organism>
<evidence type="ECO:0000313" key="10">
    <source>
        <dbReference type="EMBL" id="NYF54161.1"/>
    </source>
</evidence>
<dbReference type="SUPFAM" id="SSF47384">
    <property type="entry name" value="Homodimeric domain of signal transducing histidine kinase"/>
    <property type="match status" value="1"/>
</dbReference>
<dbReference type="InterPro" id="IPR013655">
    <property type="entry name" value="PAS_fold_3"/>
</dbReference>
<keyword evidence="3" id="KW-0597">Phosphoprotein</keyword>
<dbReference type="CDD" id="cd00082">
    <property type="entry name" value="HisKA"/>
    <property type="match status" value="1"/>
</dbReference>
<evidence type="ECO:0000256" key="2">
    <source>
        <dbReference type="ARBA" id="ARBA00012438"/>
    </source>
</evidence>
<dbReference type="PROSITE" id="PS50113">
    <property type="entry name" value="PAC"/>
    <property type="match status" value="5"/>
</dbReference>
<keyword evidence="6" id="KW-1133">Transmembrane helix</keyword>
<proteinExistence type="predicted"/>
<feature type="domain" description="PAC" evidence="9">
    <location>
        <begin position="797"/>
        <end position="849"/>
    </location>
</feature>
<dbReference type="PANTHER" id="PTHR43304:SF1">
    <property type="entry name" value="PAC DOMAIN-CONTAINING PROTEIN"/>
    <property type="match status" value="1"/>
</dbReference>
<feature type="domain" description="PAC" evidence="9">
    <location>
        <begin position="545"/>
        <end position="597"/>
    </location>
</feature>
<keyword evidence="6" id="KW-0812">Transmembrane</keyword>
<feature type="domain" description="PAS" evidence="8">
    <location>
        <begin position="473"/>
        <end position="542"/>
    </location>
</feature>
<dbReference type="InterPro" id="IPR001610">
    <property type="entry name" value="PAC"/>
</dbReference>
<comment type="catalytic activity">
    <reaction evidence="1">
        <text>ATP + protein L-histidine = ADP + protein N-phospho-L-histidine.</text>
        <dbReference type="EC" id="2.7.13.3"/>
    </reaction>
</comment>
<feature type="transmembrane region" description="Helical" evidence="6">
    <location>
        <begin position="6"/>
        <end position="34"/>
    </location>
</feature>
<evidence type="ECO:0000313" key="11">
    <source>
        <dbReference type="Proteomes" id="UP000534186"/>
    </source>
</evidence>
<dbReference type="Pfam" id="PF08447">
    <property type="entry name" value="PAS_3"/>
    <property type="match status" value="7"/>
</dbReference>
<feature type="domain" description="PAS" evidence="8">
    <location>
        <begin position="724"/>
        <end position="794"/>
    </location>
</feature>
<sequence length="1209" mass="138575">MASSEILLIAAGAGLLALYGSKCDLVAIVCVLLLARFRGRVQAVIAASAFSLVTIAIGHRFPQEFTGNGETATAIGAIWCCAFFAMSSKSNRGPARSLNNPFGIRLDELTKYIWSRHADGTLEYVSPDGCEYLGVAPCETPDFTRFIHPEDVDIPQRAMERVKQTGEPQHFRARYLAATGEYHWFATLLHVQKDSEDNIIRYFGLLWNIDDEKRKEDEMRARDNVWGRVLKIFPGLVWVSRPDGALEFASDGAREYFGEAIGTSMADRLAVIHPDDRERRAEAWKHQLETKEAGEIETRVLGKDGTYRWFSTRSFPMRDAEGRPERWVSISWDIDERKEAEEELRSKEELFRKIADGVPACICIMAPDGTMVYANKVTSTALGKPIEEILGHQWMRHIHPEQYDEGYKSCMHCVATKAPFETRWLMLQHDGAYRWQHILAEPSFDENGHVASWYMVSVEIDQQVRAEQARQSREREDRELLNRVPAFLAIRGKSGIEFVSEQFLNHIGLPTSEVLGHKWLQIAHPEDRDCVAELFNESIRTGQPSEWLWRLADKNGNYRWFQTHADPYLEQDGSIRRWYSSTADVDDLLRSKEAIQDHRMQLDLLAEGVPGFLWKARPDGDLTYLNHYCEDYLGLTPDEIRKRGWLDLVHPDDRADVQRRWNILVEGGQWHEQVYRLIGKDQKYRWFQSLITTVKDNSGKVVALHGLVMDAHTVVSAEQTALREKKQLRRFVDAMPAMIWRADAGGRIDQWNRTMIETIGKPWETSERFDLLSKVDPDHAKEVEERWQRSVRLGAPYEDTYRIRGNDGNYYWHLVRALPFRDEHGSIISWYGIHTDINALKETESELQMREHQLQGIIETIPSMFWSASPGGETVHINKRVREYSGLSLDDFRNLGWERFLHPADFEETAKAFFRSVQTGESFNAIHRLRRADGEYRWHHARGEPLRDPEGKIIQWYGLSIDIDERKRAEDRLRLTRTKLNRASRVATVAELSASIAHELNQPLMAVLANAQATKRWLAAEPPNIEEAVASVERVIHDSRGADATMQHIRALFRRDTFEKKEANVAEILNEAVRLVQEDPSKRRVTVESEIGEELPKISVDPIQVQEVLINLITNAIEAMEGSARAPRLIIRAEADRREMSIQVIDNGPGLDDPEHIFEPFISTKKKGMGIGLAVSRSIVEAHEGQLWAENNPDFGARFTLKLPLTKNG</sequence>
<dbReference type="InterPro" id="IPR000700">
    <property type="entry name" value="PAS-assoc_C"/>
</dbReference>
<dbReference type="InterPro" id="IPR036097">
    <property type="entry name" value="HisK_dim/P_sf"/>
</dbReference>
<dbReference type="Proteomes" id="UP000534186">
    <property type="component" value="Unassembled WGS sequence"/>
</dbReference>
<evidence type="ECO:0000256" key="6">
    <source>
        <dbReference type="SAM" id="Phobius"/>
    </source>
</evidence>
<dbReference type="EMBL" id="JACCCV010000003">
    <property type="protein sequence ID" value="NYF54161.1"/>
    <property type="molecule type" value="Genomic_DNA"/>
</dbReference>
<feature type="domain" description="PAS" evidence="8">
    <location>
        <begin position="598"/>
        <end position="668"/>
    </location>
</feature>
<dbReference type="InterPro" id="IPR003661">
    <property type="entry name" value="HisK_dim/P_dom"/>
</dbReference>
<dbReference type="InterPro" id="IPR052162">
    <property type="entry name" value="Sensor_kinase/Photoreceptor"/>
</dbReference>
<keyword evidence="5" id="KW-0418">Kinase</keyword>
<feature type="domain" description="PAC" evidence="9">
    <location>
        <begin position="923"/>
        <end position="975"/>
    </location>
</feature>
<evidence type="ECO:0000256" key="1">
    <source>
        <dbReference type="ARBA" id="ARBA00000085"/>
    </source>
</evidence>
<dbReference type="SMART" id="SM00388">
    <property type="entry name" value="HisKA"/>
    <property type="match status" value="1"/>
</dbReference>
<name>A0A7Y9T526_9BACT</name>
<evidence type="ECO:0000259" key="7">
    <source>
        <dbReference type="PROSITE" id="PS50109"/>
    </source>
</evidence>
<feature type="domain" description="PAS" evidence="8">
    <location>
        <begin position="347"/>
        <end position="401"/>
    </location>
</feature>
<dbReference type="PROSITE" id="PS50109">
    <property type="entry name" value="HIS_KIN"/>
    <property type="match status" value="1"/>
</dbReference>
<dbReference type="PANTHER" id="PTHR43304">
    <property type="entry name" value="PHYTOCHROME-LIKE PROTEIN CPH1"/>
    <property type="match status" value="1"/>
</dbReference>
<feature type="domain" description="PAC" evidence="9">
    <location>
        <begin position="420"/>
        <end position="472"/>
    </location>
</feature>
<dbReference type="Pfam" id="PF02518">
    <property type="entry name" value="HATPase_c"/>
    <property type="match status" value="1"/>
</dbReference>
<dbReference type="SUPFAM" id="SSF55785">
    <property type="entry name" value="PYP-like sensor domain (PAS domain)"/>
    <property type="match status" value="7"/>
</dbReference>
<feature type="domain" description="Histidine kinase" evidence="7">
    <location>
        <begin position="995"/>
        <end position="1207"/>
    </location>
</feature>
<protein>
    <recommendedName>
        <fullName evidence="2">histidine kinase</fullName>
        <ecNumber evidence="2">2.7.13.3</ecNumber>
    </recommendedName>
</protein>
<evidence type="ECO:0000259" key="9">
    <source>
        <dbReference type="PROSITE" id="PS50113"/>
    </source>
</evidence>
<evidence type="ECO:0000256" key="3">
    <source>
        <dbReference type="ARBA" id="ARBA00022553"/>
    </source>
</evidence>
<keyword evidence="4" id="KW-0808">Transferase</keyword>
<dbReference type="AlphaFoldDB" id="A0A7Y9T526"/>
<dbReference type="InterPro" id="IPR004358">
    <property type="entry name" value="Sig_transdc_His_kin-like_C"/>
</dbReference>
<dbReference type="InterPro" id="IPR003594">
    <property type="entry name" value="HATPase_dom"/>
</dbReference>
<dbReference type="PROSITE" id="PS50112">
    <property type="entry name" value="PAS"/>
    <property type="match status" value="5"/>
</dbReference>